<sequence>MTAPNLFQNALSRHFSYLSSTQSHWLSAKRWNPSTVELAGNTLSETERLGEVCYNLNSQNCQAAWRAQRGCNFKQMARHIILYKG</sequence>
<dbReference type="Proteomes" id="UP001054945">
    <property type="component" value="Unassembled WGS sequence"/>
</dbReference>
<reference evidence="1 2" key="1">
    <citation type="submission" date="2021-06" db="EMBL/GenBank/DDBJ databases">
        <title>Caerostris extrusa draft genome.</title>
        <authorList>
            <person name="Kono N."/>
            <person name="Arakawa K."/>
        </authorList>
    </citation>
    <scope>NUCLEOTIDE SEQUENCE [LARGE SCALE GENOMIC DNA]</scope>
</reference>
<name>A0AAV4WWW5_CAEEX</name>
<gene>
    <name evidence="1" type="ORF">CEXT_187531</name>
</gene>
<dbReference type="AlphaFoldDB" id="A0AAV4WWW5"/>
<evidence type="ECO:0000313" key="2">
    <source>
        <dbReference type="Proteomes" id="UP001054945"/>
    </source>
</evidence>
<accession>A0AAV4WWW5</accession>
<proteinExistence type="predicted"/>
<comment type="caution">
    <text evidence="1">The sequence shown here is derived from an EMBL/GenBank/DDBJ whole genome shotgun (WGS) entry which is preliminary data.</text>
</comment>
<dbReference type="EMBL" id="BPLR01016839">
    <property type="protein sequence ID" value="GIY86754.1"/>
    <property type="molecule type" value="Genomic_DNA"/>
</dbReference>
<evidence type="ECO:0000313" key="1">
    <source>
        <dbReference type="EMBL" id="GIY86754.1"/>
    </source>
</evidence>
<organism evidence="1 2">
    <name type="scientific">Caerostris extrusa</name>
    <name type="common">Bark spider</name>
    <name type="synonym">Caerostris bankana</name>
    <dbReference type="NCBI Taxonomy" id="172846"/>
    <lineage>
        <taxon>Eukaryota</taxon>
        <taxon>Metazoa</taxon>
        <taxon>Ecdysozoa</taxon>
        <taxon>Arthropoda</taxon>
        <taxon>Chelicerata</taxon>
        <taxon>Arachnida</taxon>
        <taxon>Araneae</taxon>
        <taxon>Araneomorphae</taxon>
        <taxon>Entelegynae</taxon>
        <taxon>Araneoidea</taxon>
        <taxon>Araneidae</taxon>
        <taxon>Caerostris</taxon>
    </lineage>
</organism>
<protein>
    <submittedName>
        <fullName evidence="1">Uncharacterized protein</fullName>
    </submittedName>
</protein>
<keyword evidence="2" id="KW-1185">Reference proteome</keyword>